<evidence type="ECO:0000256" key="2">
    <source>
        <dbReference type="ARBA" id="ARBA00022448"/>
    </source>
</evidence>
<feature type="transmembrane region" description="Helical" evidence="7">
    <location>
        <begin position="43"/>
        <end position="66"/>
    </location>
</feature>
<evidence type="ECO:0000313" key="10">
    <source>
        <dbReference type="EMBL" id="KAK2194734.1"/>
    </source>
</evidence>
<feature type="transmembrane region" description="Helical" evidence="7">
    <location>
        <begin position="86"/>
        <end position="105"/>
    </location>
</feature>
<feature type="transmembrane region" description="Helical" evidence="7">
    <location>
        <begin position="371"/>
        <end position="396"/>
    </location>
</feature>
<dbReference type="CDD" id="cd06174">
    <property type="entry name" value="MFS"/>
    <property type="match status" value="1"/>
</dbReference>
<comment type="similarity">
    <text evidence="6">Belongs to the major facilitator superfamily. Spinster (TC 2.A.1.49) family.</text>
</comment>
<dbReference type="PROSITE" id="PS50850">
    <property type="entry name" value="MFS"/>
    <property type="match status" value="1"/>
</dbReference>
<feature type="transmembrane region" description="Helical" evidence="7">
    <location>
        <begin position="434"/>
        <end position="455"/>
    </location>
</feature>
<evidence type="ECO:0000313" key="11">
    <source>
        <dbReference type="EMBL" id="KAK2197975.1"/>
    </source>
</evidence>
<name>A0AAD9PHE2_9APIC</name>
<keyword evidence="2" id="KW-0813">Transport</keyword>
<dbReference type="EMBL" id="JALLKP010000055">
    <property type="protein sequence ID" value="KAK2194734.1"/>
    <property type="molecule type" value="Genomic_DNA"/>
</dbReference>
<dbReference type="PANTHER" id="PTHR23505:SF9">
    <property type="entry name" value="PROTEIN, PUTATIVE-RELATED"/>
    <property type="match status" value="1"/>
</dbReference>
<evidence type="ECO:0000256" key="6">
    <source>
        <dbReference type="ARBA" id="ARBA00024338"/>
    </source>
</evidence>
<dbReference type="PANTHER" id="PTHR23505">
    <property type="entry name" value="SPINSTER"/>
    <property type="match status" value="1"/>
</dbReference>
<dbReference type="KEGG" id="bdw:94335277"/>
<keyword evidence="3 7" id="KW-0812">Transmembrane</keyword>
<evidence type="ECO:0000256" key="4">
    <source>
        <dbReference type="ARBA" id="ARBA00022989"/>
    </source>
</evidence>
<evidence type="ECO:0000256" key="5">
    <source>
        <dbReference type="ARBA" id="ARBA00023136"/>
    </source>
</evidence>
<keyword evidence="4 7" id="KW-1133">Transmembrane helix</keyword>
<dbReference type="EMBL" id="JALLKP010000092">
    <property type="protein sequence ID" value="KAK2194533.1"/>
    <property type="molecule type" value="Genomic_DNA"/>
</dbReference>
<proteinExistence type="inferred from homology"/>
<comment type="caution">
    <text evidence="10">The sequence shown here is derived from an EMBL/GenBank/DDBJ whole genome shotgun (WGS) entry which is preliminary data.</text>
</comment>
<comment type="subcellular location">
    <subcellularLocation>
        <location evidence="1">Membrane</location>
        <topology evidence="1">Multi-pass membrane protein</topology>
    </subcellularLocation>
</comment>
<keyword evidence="12" id="KW-1185">Reference proteome</keyword>
<accession>A0AAD9PHE2</accession>
<evidence type="ECO:0000256" key="1">
    <source>
        <dbReference type="ARBA" id="ARBA00004141"/>
    </source>
</evidence>
<dbReference type="RefSeq" id="XP_067804817.1">
    <property type="nucleotide sequence ID" value="XM_067946026.1"/>
</dbReference>
<evidence type="ECO:0000313" key="9">
    <source>
        <dbReference type="EMBL" id="KAK2194533.1"/>
    </source>
</evidence>
<dbReference type="Pfam" id="PF07690">
    <property type="entry name" value="MFS_1"/>
    <property type="match status" value="1"/>
</dbReference>
<feature type="transmembrane region" description="Helical" evidence="7">
    <location>
        <begin position="110"/>
        <end position="129"/>
    </location>
</feature>
<dbReference type="InterPro" id="IPR044770">
    <property type="entry name" value="MFS_spinster-like"/>
</dbReference>
<dbReference type="InterPro" id="IPR020846">
    <property type="entry name" value="MFS_dom"/>
</dbReference>
<dbReference type="InterPro" id="IPR036259">
    <property type="entry name" value="MFS_trans_sf"/>
</dbReference>
<organism evidence="10 12">
    <name type="scientific">Babesia duncani</name>
    <dbReference type="NCBI Taxonomy" id="323732"/>
    <lineage>
        <taxon>Eukaryota</taxon>
        <taxon>Sar</taxon>
        <taxon>Alveolata</taxon>
        <taxon>Apicomplexa</taxon>
        <taxon>Aconoidasida</taxon>
        <taxon>Piroplasmida</taxon>
        <taxon>Babesiidae</taxon>
        <taxon>Babesia</taxon>
    </lineage>
</organism>
<dbReference type="AlphaFoldDB" id="A0AAD9PHE2"/>
<evidence type="ECO:0000259" key="8">
    <source>
        <dbReference type="PROSITE" id="PS50850"/>
    </source>
</evidence>
<dbReference type="EMBL" id="JALLKP010000001">
    <property type="protein sequence ID" value="KAK2197975.1"/>
    <property type="molecule type" value="Genomic_DNA"/>
</dbReference>
<feature type="domain" description="Major facilitator superfamily (MFS) profile" evidence="8">
    <location>
        <begin position="44"/>
        <end position="533"/>
    </location>
</feature>
<sequence>MAENNQNGNPTMGRFHSIDNQNAIVEVPVAHPEATEWIRMRRCVFIVFAFLQVFVNYDVGAMAIMINWLQKPYDFSNTDLGILSSLTYAGLIAVSPFVGSIFTYYNVQRVIGIGLVLNAGSLIIFVFAYHKWVFFISRFLVGSTQAFFIIYAPVWVGCFAPETSQNMWMAVLQGSIVAGVMVGYSCTALCHVIGEEAWRYSFAFQALVILVLCYAFMMAPVEFVDLKAKSSGTTEQPQSARPHSKSANIPVMHQLSTENTMPRAVSLCSHVSSFNMASFPMIGMKLRRSKNGSNLSDMNSVTSKARCISEFEEAPDIPQVKESLIRSFFAIITNPIFLFATLAVSVLYYILTAIHYWMTKVLLSMFDAPEHVVYIGFTIVSTTAPVFGVIFGSFVIDKINCKCKHKVLISDTILFIWAVICVALGGFILIWPLFYNIIICVWFILFFGGCILPPLTLVSIKMIREPLRPLASSINMCLYHIFGYIGGATIPGIIMDLTGSDSAALPATFFATAIGAFSLFGILLCDYFGKHKQLDSQLSDNCIPDLQRPAV</sequence>
<evidence type="ECO:0000256" key="3">
    <source>
        <dbReference type="ARBA" id="ARBA00022692"/>
    </source>
</evidence>
<feature type="transmembrane region" description="Helical" evidence="7">
    <location>
        <begin position="476"/>
        <end position="495"/>
    </location>
</feature>
<dbReference type="Gene3D" id="1.20.1250.20">
    <property type="entry name" value="MFS general substrate transporter like domains"/>
    <property type="match status" value="1"/>
</dbReference>
<dbReference type="GO" id="GO:0016020">
    <property type="term" value="C:membrane"/>
    <property type="evidence" value="ECO:0007669"/>
    <property type="project" value="UniProtKB-SubCell"/>
</dbReference>
<dbReference type="GO" id="GO:0022857">
    <property type="term" value="F:transmembrane transporter activity"/>
    <property type="evidence" value="ECO:0007669"/>
    <property type="project" value="InterPro"/>
</dbReference>
<feature type="transmembrane region" description="Helical" evidence="7">
    <location>
        <begin position="168"/>
        <end position="194"/>
    </location>
</feature>
<feature type="transmembrane region" description="Helical" evidence="7">
    <location>
        <begin position="200"/>
        <end position="221"/>
    </location>
</feature>
<keyword evidence="5 7" id="KW-0472">Membrane</keyword>
<feature type="transmembrane region" description="Helical" evidence="7">
    <location>
        <begin position="135"/>
        <end position="156"/>
    </location>
</feature>
<gene>
    <name evidence="11" type="ORF">BdWA1_000979</name>
    <name evidence="10" type="ORF">BdWA1_003796</name>
    <name evidence="9" type="ORF">BdWA1_003997</name>
</gene>
<feature type="transmembrane region" description="Helical" evidence="7">
    <location>
        <begin position="408"/>
        <end position="428"/>
    </location>
</feature>
<feature type="transmembrane region" description="Helical" evidence="7">
    <location>
        <begin position="328"/>
        <end position="351"/>
    </location>
</feature>
<dbReference type="SUPFAM" id="SSF103473">
    <property type="entry name" value="MFS general substrate transporter"/>
    <property type="match status" value="1"/>
</dbReference>
<dbReference type="Proteomes" id="UP001214638">
    <property type="component" value="Unassembled WGS sequence"/>
</dbReference>
<feature type="transmembrane region" description="Helical" evidence="7">
    <location>
        <begin position="507"/>
        <end position="529"/>
    </location>
</feature>
<protein>
    <submittedName>
        <fullName evidence="10">Bifunctional Major facilitator superfamily/Major facilitator superfamily domain/MFS transporter superfamily/Protein spinster-like</fullName>
    </submittedName>
</protein>
<evidence type="ECO:0000256" key="7">
    <source>
        <dbReference type="SAM" id="Phobius"/>
    </source>
</evidence>
<reference evidence="10" key="1">
    <citation type="journal article" date="2023" name="Nat. Microbiol.">
        <title>Babesia duncani multi-omics identifies virulence factors and drug targets.</title>
        <authorList>
            <person name="Singh P."/>
            <person name="Lonardi S."/>
            <person name="Liang Q."/>
            <person name="Vydyam P."/>
            <person name="Khabirova E."/>
            <person name="Fang T."/>
            <person name="Gihaz S."/>
            <person name="Thekkiniath J."/>
            <person name="Munshi M."/>
            <person name="Abel S."/>
            <person name="Ciampossin L."/>
            <person name="Batugedara G."/>
            <person name="Gupta M."/>
            <person name="Lu X.M."/>
            <person name="Lenz T."/>
            <person name="Chakravarty S."/>
            <person name="Cornillot E."/>
            <person name="Hu Y."/>
            <person name="Ma W."/>
            <person name="Gonzalez L.M."/>
            <person name="Sanchez S."/>
            <person name="Estrada K."/>
            <person name="Sanchez-Flores A."/>
            <person name="Montero E."/>
            <person name="Harb O.S."/>
            <person name="Le Roch K.G."/>
            <person name="Mamoun C.B."/>
        </authorList>
    </citation>
    <scope>NUCLEOTIDE SEQUENCE</scope>
    <source>
        <strain evidence="10">WA1</strain>
    </source>
</reference>
<evidence type="ECO:0000313" key="12">
    <source>
        <dbReference type="Proteomes" id="UP001214638"/>
    </source>
</evidence>
<dbReference type="GeneID" id="94335277"/>
<dbReference type="InterPro" id="IPR011701">
    <property type="entry name" value="MFS"/>
</dbReference>